<dbReference type="CDD" id="cd12438">
    <property type="entry name" value="RRM_CNOT4"/>
    <property type="match status" value="1"/>
</dbReference>
<dbReference type="SUPFAM" id="SSF54928">
    <property type="entry name" value="RNA-binding domain, RBD"/>
    <property type="match status" value="1"/>
</dbReference>
<evidence type="ECO:0000256" key="6">
    <source>
        <dbReference type="SAM" id="MobiDB-lite"/>
    </source>
</evidence>
<dbReference type="PROSITE" id="PS50089">
    <property type="entry name" value="ZF_RING_2"/>
    <property type="match status" value="1"/>
</dbReference>
<dbReference type="InterPro" id="IPR001841">
    <property type="entry name" value="Znf_RING"/>
</dbReference>
<dbReference type="InterPro" id="IPR034261">
    <property type="entry name" value="CNOT4_RRM"/>
</dbReference>
<evidence type="ECO:0000256" key="3">
    <source>
        <dbReference type="ARBA" id="ARBA00022884"/>
    </source>
</evidence>
<dbReference type="Gene3D" id="3.30.40.10">
    <property type="entry name" value="Zinc/RING finger domain, C3HC4 (zinc finger)"/>
    <property type="match status" value="1"/>
</dbReference>
<reference evidence="10" key="1">
    <citation type="submission" date="2022-11" db="UniProtKB">
        <authorList>
            <consortium name="WormBaseParasite"/>
        </authorList>
    </citation>
    <scope>IDENTIFICATION</scope>
</reference>
<dbReference type="FunFam" id="3.30.70.330:FF:000044">
    <property type="entry name" value="Putative ccr4-not transcription complex subunit 4"/>
    <property type="match status" value="1"/>
</dbReference>
<dbReference type="CDD" id="cd16618">
    <property type="entry name" value="mRING-HC-C4C4_CNOT4"/>
    <property type="match status" value="1"/>
</dbReference>
<keyword evidence="2" id="KW-0862">Zinc</keyword>
<evidence type="ECO:0000256" key="5">
    <source>
        <dbReference type="PROSITE-ProRule" id="PRU00176"/>
    </source>
</evidence>
<feature type="compositionally biased region" description="Low complexity" evidence="6">
    <location>
        <begin position="621"/>
        <end position="634"/>
    </location>
</feature>
<dbReference type="AlphaFoldDB" id="A0A914LDQ5"/>
<feature type="compositionally biased region" description="Polar residues" evidence="6">
    <location>
        <begin position="462"/>
        <end position="475"/>
    </location>
</feature>
<dbReference type="InterPro" id="IPR000504">
    <property type="entry name" value="RRM_dom"/>
</dbReference>
<feature type="compositionally biased region" description="Low complexity" evidence="6">
    <location>
        <begin position="360"/>
        <end position="382"/>
    </location>
</feature>
<evidence type="ECO:0000259" key="8">
    <source>
        <dbReference type="PROSITE" id="PS50102"/>
    </source>
</evidence>
<sequence>MSIAEMSSDDNSDKECPLCMEAFDLDDFNFFPCNCQYQICRFCWHRISSLFDIEIELFSDDLLNITNENGLCPACRQSYPEDPVNFQPLSSAEVHKIKTEKKQKVLQQKNKIIEDRKHLSEYRVLQKNLVYAVGISQRMANPELLKKPEFFGKFGKILKVAVGTAQAINNSTPPTHTAYVTFARCEDALRAIQAVNNMVVEGRLLKASLGTTKYCSSFLKGQTCYKPECMYLHEVADEKISFTKEDMHQGKHTEYERRLLEHMFALFGIQGSTGFNQQQQTSTCRELVVARNRARVMTSGGEQLEKKRPTSGSVENLPKMISQQIKQKKGNDDTILTQKQQQQKPLTINGDVLNNNNFEKSNSQQQMLQNNNKMSSSSTSTTPSPPTFVAVSQNVLIQQHQQPPNSAINSFVDDDDLGFDPFEESAKALKEIMQEEKQNFVIPQPSQQQIYMNGGDKYTINGTSSSSHTTENSFYNNNNSNPIITSNNHHHPSLYTTTTAQQQHRHHLQQQLQHHSSVPMMTSMPGLHQQQQQQNHQNYHQNNNGNFHPSNFHPPQQQHQQQGGGGSYLQQHQNFNFQQNNFQNHSNFGGGGGGSLNYGSSSTILTATTTNDGSAGGGGRQQQQNNHPNQNNHNTWLPVPPGFSPRSSTGSSGF</sequence>
<dbReference type="InterPro" id="IPR039515">
    <property type="entry name" value="NOT4_mRING-HC-C4C4"/>
</dbReference>
<accession>A0A914LDQ5</accession>
<feature type="compositionally biased region" description="Polar residues" evidence="6">
    <location>
        <begin position="545"/>
        <end position="555"/>
    </location>
</feature>
<dbReference type="WBParaSite" id="Minc3s00432g12218">
    <property type="protein sequence ID" value="Minc3s00432g12218"/>
    <property type="gene ID" value="Minc3s00432g12218"/>
</dbReference>
<dbReference type="InterPro" id="IPR012677">
    <property type="entry name" value="Nucleotide-bd_a/b_plait_sf"/>
</dbReference>
<dbReference type="InterPro" id="IPR035979">
    <property type="entry name" value="RBD_domain_sf"/>
</dbReference>
<evidence type="ECO:0000256" key="1">
    <source>
        <dbReference type="ARBA" id="ARBA00022771"/>
    </source>
</evidence>
<feature type="domain" description="RING-type" evidence="7">
    <location>
        <begin position="16"/>
        <end position="76"/>
    </location>
</feature>
<feature type="compositionally biased region" description="Polar residues" evidence="6">
    <location>
        <begin position="645"/>
        <end position="654"/>
    </location>
</feature>
<dbReference type="PANTHER" id="PTHR12603:SF0">
    <property type="entry name" value="CCR4-NOT TRANSCRIPTION COMPLEX SUBUNIT 4"/>
    <property type="match status" value="1"/>
</dbReference>
<dbReference type="GO" id="GO:0003723">
    <property type="term" value="F:RNA binding"/>
    <property type="evidence" value="ECO:0007669"/>
    <property type="project" value="UniProtKB-UniRule"/>
</dbReference>
<evidence type="ECO:0000256" key="2">
    <source>
        <dbReference type="ARBA" id="ARBA00022833"/>
    </source>
</evidence>
<dbReference type="SMART" id="SM00361">
    <property type="entry name" value="RRM_1"/>
    <property type="match status" value="1"/>
</dbReference>
<feature type="domain" description="RRM" evidence="8">
    <location>
        <begin position="128"/>
        <end position="212"/>
    </location>
</feature>
<evidence type="ECO:0000313" key="10">
    <source>
        <dbReference type="WBParaSite" id="Minc3s00432g12218"/>
    </source>
</evidence>
<feature type="region of interest" description="Disordered" evidence="6">
    <location>
        <begin position="297"/>
        <end position="385"/>
    </location>
</feature>
<dbReference type="Proteomes" id="UP000887563">
    <property type="component" value="Unplaced"/>
</dbReference>
<protein>
    <submittedName>
        <fullName evidence="10">CCR4-NOT transcription complex subunit 4</fullName>
    </submittedName>
</protein>
<dbReference type="InterPro" id="IPR013083">
    <property type="entry name" value="Znf_RING/FYVE/PHD"/>
</dbReference>
<evidence type="ECO:0000256" key="4">
    <source>
        <dbReference type="PROSITE-ProRule" id="PRU00175"/>
    </source>
</evidence>
<dbReference type="InterPro" id="IPR039780">
    <property type="entry name" value="Mot2"/>
</dbReference>
<feature type="compositionally biased region" description="Low complexity" evidence="6">
    <location>
        <begin position="476"/>
        <end position="487"/>
    </location>
</feature>
<dbReference type="Pfam" id="PF14570">
    <property type="entry name" value="zf-RING_4"/>
    <property type="match status" value="1"/>
</dbReference>
<dbReference type="PROSITE" id="PS50102">
    <property type="entry name" value="RRM"/>
    <property type="match status" value="1"/>
</dbReference>
<evidence type="ECO:0000313" key="9">
    <source>
        <dbReference type="Proteomes" id="UP000887563"/>
    </source>
</evidence>
<dbReference type="GO" id="GO:0030014">
    <property type="term" value="C:CCR4-NOT complex"/>
    <property type="evidence" value="ECO:0007669"/>
    <property type="project" value="InterPro"/>
</dbReference>
<organism evidence="9 10">
    <name type="scientific">Meloidogyne incognita</name>
    <name type="common">Southern root-knot nematode worm</name>
    <name type="synonym">Oxyuris incognita</name>
    <dbReference type="NCBI Taxonomy" id="6306"/>
    <lineage>
        <taxon>Eukaryota</taxon>
        <taxon>Metazoa</taxon>
        <taxon>Ecdysozoa</taxon>
        <taxon>Nematoda</taxon>
        <taxon>Chromadorea</taxon>
        <taxon>Rhabditida</taxon>
        <taxon>Tylenchina</taxon>
        <taxon>Tylenchomorpha</taxon>
        <taxon>Tylenchoidea</taxon>
        <taxon>Meloidogynidae</taxon>
        <taxon>Meloidogyninae</taxon>
        <taxon>Meloidogyne</taxon>
        <taxon>Meloidogyne incognita group</taxon>
    </lineage>
</organism>
<keyword evidence="1 4" id="KW-0479">Metal-binding</keyword>
<feature type="region of interest" description="Disordered" evidence="6">
    <location>
        <begin position="603"/>
        <end position="654"/>
    </location>
</feature>
<dbReference type="GO" id="GO:0008270">
    <property type="term" value="F:zinc ion binding"/>
    <property type="evidence" value="ECO:0007669"/>
    <property type="project" value="UniProtKB-KW"/>
</dbReference>
<dbReference type="GO" id="GO:0004842">
    <property type="term" value="F:ubiquitin-protein transferase activity"/>
    <property type="evidence" value="ECO:0007669"/>
    <property type="project" value="InterPro"/>
</dbReference>
<keyword evidence="1 4" id="KW-0863">Zinc-finger</keyword>
<dbReference type="PANTHER" id="PTHR12603">
    <property type="entry name" value="CCR4-NOT TRANSCRIPTION COMPLEX RELATED"/>
    <property type="match status" value="1"/>
</dbReference>
<proteinExistence type="predicted"/>
<dbReference type="Gene3D" id="3.30.70.330">
    <property type="match status" value="1"/>
</dbReference>
<dbReference type="InterPro" id="IPR003954">
    <property type="entry name" value="RRM_euk-type"/>
</dbReference>
<feature type="compositionally biased region" description="Polar residues" evidence="6">
    <location>
        <begin position="603"/>
        <end position="613"/>
    </location>
</feature>
<keyword evidence="9" id="KW-1185">Reference proteome</keyword>
<feature type="region of interest" description="Disordered" evidence="6">
    <location>
        <begin position="462"/>
        <end position="570"/>
    </location>
</feature>
<evidence type="ECO:0000259" key="7">
    <source>
        <dbReference type="PROSITE" id="PS50089"/>
    </source>
</evidence>
<dbReference type="GO" id="GO:0016567">
    <property type="term" value="P:protein ubiquitination"/>
    <property type="evidence" value="ECO:0007669"/>
    <property type="project" value="TreeGrafter"/>
</dbReference>
<name>A0A914LDQ5_MELIC</name>
<feature type="compositionally biased region" description="Low complexity" evidence="6">
    <location>
        <begin position="528"/>
        <end position="544"/>
    </location>
</feature>
<dbReference type="Pfam" id="PF00076">
    <property type="entry name" value="RRM_1"/>
    <property type="match status" value="1"/>
</dbReference>
<dbReference type="SUPFAM" id="SSF57850">
    <property type="entry name" value="RING/U-box"/>
    <property type="match status" value="1"/>
</dbReference>
<keyword evidence="3 5" id="KW-0694">RNA-binding</keyword>